<protein>
    <recommendedName>
        <fullName evidence="2">IPT/TIG domain-containing protein</fullName>
    </recommendedName>
</protein>
<dbReference type="InterPro" id="IPR013783">
    <property type="entry name" value="Ig-like_fold"/>
</dbReference>
<dbReference type="Gene3D" id="2.120.10.30">
    <property type="entry name" value="TolB, C-terminal domain"/>
    <property type="match status" value="2"/>
</dbReference>
<dbReference type="CDD" id="cd00603">
    <property type="entry name" value="IPT_PCSR"/>
    <property type="match status" value="2"/>
</dbReference>
<dbReference type="SUPFAM" id="SSF81296">
    <property type="entry name" value="E set domains"/>
    <property type="match status" value="5"/>
</dbReference>
<dbReference type="PANTHER" id="PTHR46769:SF2">
    <property type="entry name" value="FIBROCYSTIN-L ISOFORM 2 PRECURSOR-RELATED"/>
    <property type="match status" value="1"/>
</dbReference>
<keyword evidence="1" id="KW-0732">Signal</keyword>
<feature type="domain" description="IPT/TIG" evidence="2">
    <location>
        <begin position="270"/>
        <end position="348"/>
    </location>
</feature>
<sequence>MKQFIYFLAGAMLMLAACKKDHKEVETPLTVSNFMPGSGNPGTVVTIRGTGFSRTLESNEVAFNGTAARVVSANDSVLVVQAPDKGTTGPITVKSGDRTIQGGTYTYQALSIHGITPANGPAGTNVYISGAGFTATDGPAEVTINGHAAIIANSNDTLLVVIVPADAGAGAIEVKVNGTHATGPAFNYQSIAQIKPVKGGAGTQVTLTGSGFDPVVANNQVSFNGAVATVVSATATSLVVIAPANVKTGPVSLTMNGQKTTGPVFTQVPPPSVKTVAPLSGPVGSTVTIMGDEFSDITDEDSVFINGTATHILSAMKGQLVVTVPPGTTSGTLKVVVNGQEVNGPRYTVQALGVAELLPDNGLAGTVIRIRGTGFDPVAANNHVTINGLALTINTATDTVLTATIPTGITTGALQITTGSLSATGPLFRRAGVSLFYQGAMVVANQRGMAIDSKGYVYLSANTKIYRINPDGSGGTLFAGDDNSGNANGTGGAARFNGICGLAFDANDNLYVADGWNNSVRKITQAGVVTTFYSGIENPPRYITVDPSGNVYIGSEYNGTYRISADGSQIKQLSRGGFSSQFTYVNGSVFWSNTDGGAVYRYNSVTTEVGLFAGTFFQSGYVDGPRGVGKLDGPGTLVYDPVSGLIYVIDGNNASIRSISPADGTIGTVTGSGGTYEPWHTGNKNGTLQEALISPASAGSMAVDRQGNIYFVEDFLGQIRKITLR</sequence>
<accession>A0A847R7H3</accession>
<dbReference type="Pfam" id="PF01833">
    <property type="entry name" value="TIG"/>
    <property type="match status" value="5"/>
</dbReference>
<dbReference type="PANTHER" id="PTHR46769">
    <property type="entry name" value="POLYCYSTIC KIDNEY AND HEPATIC DISEASE 1 (AUTOSOMAL RECESSIVE)-LIKE 1"/>
    <property type="match status" value="1"/>
</dbReference>
<dbReference type="InterPro" id="IPR011042">
    <property type="entry name" value="6-blade_b-propeller_TolB-like"/>
</dbReference>
<dbReference type="Gene3D" id="2.60.40.10">
    <property type="entry name" value="Immunoglobulins"/>
    <property type="match status" value="5"/>
</dbReference>
<reference evidence="3 4" key="1">
    <citation type="submission" date="2020-04" db="EMBL/GenBank/DDBJ databases">
        <authorList>
            <person name="Yin C."/>
        </authorList>
    </citation>
    <scope>NUCLEOTIDE SEQUENCE [LARGE SCALE GENOMIC DNA]</scope>
    <source>
        <strain evidence="3 4">Ae27</strain>
    </source>
</reference>
<dbReference type="PROSITE" id="PS51257">
    <property type="entry name" value="PROKAR_LIPOPROTEIN"/>
    <property type="match status" value="1"/>
</dbReference>
<dbReference type="InterPro" id="IPR002909">
    <property type="entry name" value="IPT_dom"/>
</dbReference>
<dbReference type="SUPFAM" id="SSF63829">
    <property type="entry name" value="Calcium-dependent phosphotriesterase"/>
    <property type="match status" value="1"/>
</dbReference>
<organism evidence="3 4">
    <name type="scientific">Chitinophaga varians</name>
    <dbReference type="NCBI Taxonomy" id="2202339"/>
    <lineage>
        <taxon>Bacteria</taxon>
        <taxon>Pseudomonadati</taxon>
        <taxon>Bacteroidota</taxon>
        <taxon>Chitinophagia</taxon>
        <taxon>Chitinophagales</taxon>
        <taxon>Chitinophagaceae</taxon>
        <taxon>Chitinophaga</taxon>
    </lineage>
</organism>
<dbReference type="SMART" id="SM00429">
    <property type="entry name" value="IPT"/>
    <property type="match status" value="3"/>
</dbReference>
<comment type="caution">
    <text evidence="3">The sequence shown here is derived from an EMBL/GenBank/DDBJ whole genome shotgun (WGS) entry which is preliminary data.</text>
</comment>
<dbReference type="InterPro" id="IPR014756">
    <property type="entry name" value="Ig_E-set"/>
</dbReference>
<keyword evidence="4" id="KW-1185">Reference proteome</keyword>
<evidence type="ECO:0000256" key="1">
    <source>
        <dbReference type="ARBA" id="ARBA00022729"/>
    </source>
</evidence>
<dbReference type="InterPro" id="IPR052387">
    <property type="entry name" value="Fibrocystin"/>
</dbReference>
<evidence type="ECO:0000259" key="2">
    <source>
        <dbReference type="SMART" id="SM00429"/>
    </source>
</evidence>
<gene>
    <name evidence="3" type="ORF">HGH92_01955</name>
</gene>
<feature type="domain" description="IPT/TIG" evidence="2">
    <location>
        <begin position="109"/>
        <end position="189"/>
    </location>
</feature>
<evidence type="ECO:0000313" key="4">
    <source>
        <dbReference type="Proteomes" id="UP000570474"/>
    </source>
</evidence>
<dbReference type="RefSeq" id="WP_168869078.1">
    <property type="nucleotide sequence ID" value="NZ_JABAIA010000001.1"/>
</dbReference>
<proteinExistence type="predicted"/>
<dbReference type="CDD" id="cd00102">
    <property type="entry name" value="IPT"/>
    <property type="match status" value="2"/>
</dbReference>
<dbReference type="AlphaFoldDB" id="A0A847R7H3"/>
<feature type="domain" description="IPT/TIG" evidence="2">
    <location>
        <begin position="190"/>
        <end position="268"/>
    </location>
</feature>
<dbReference type="EMBL" id="JABAIA010000001">
    <property type="protein sequence ID" value="NLR63059.1"/>
    <property type="molecule type" value="Genomic_DNA"/>
</dbReference>
<dbReference type="Proteomes" id="UP000570474">
    <property type="component" value="Unassembled WGS sequence"/>
</dbReference>
<name>A0A847R7H3_9BACT</name>
<evidence type="ECO:0000313" key="3">
    <source>
        <dbReference type="EMBL" id="NLR63059.1"/>
    </source>
</evidence>